<dbReference type="HOGENOM" id="CLU_113633_1_0_9"/>
<dbReference type="AlphaFoldDB" id="A0A0E3GSF2"/>
<dbReference type="RefSeq" id="WP_029159899.1">
    <property type="nucleotide sequence ID" value="NZ_CP009933.1"/>
</dbReference>
<dbReference type="KEGG" id="csq:CSCA_4841"/>
<proteinExistence type="predicted"/>
<dbReference type="InterPro" id="IPR025580">
    <property type="entry name" value="Gp46"/>
</dbReference>
<evidence type="ECO:0000313" key="2">
    <source>
        <dbReference type="Proteomes" id="UP000033115"/>
    </source>
</evidence>
<dbReference type="EMBL" id="CP009933">
    <property type="protein sequence ID" value="AKA71966.1"/>
    <property type="molecule type" value="Genomic_DNA"/>
</dbReference>
<evidence type="ECO:0000313" key="1">
    <source>
        <dbReference type="EMBL" id="AKA71966.1"/>
    </source>
</evidence>
<reference evidence="1 2" key="1">
    <citation type="journal article" date="2015" name="J. Biotechnol.">
        <title>Complete genome sequence of a malodorant-producing acetogen, Clostridium scatologenes ATCC 25775(T).</title>
        <authorList>
            <person name="Zhu Z."/>
            <person name="Guo T."/>
            <person name="Zheng H."/>
            <person name="Song T."/>
            <person name="Ouyang P."/>
            <person name="Xie J."/>
        </authorList>
    </citation>
    <scope>NUCLEOTIDE SEQUENCE [LARGE SCALE GENOMIC DNA]</scope>
    <source>
        <strain evidence="1 2">ATCC 25775</strain>
    </source>
</reference>
<dbReference type="STRING" id="1548.CSCA_4841"/>
<name>A0A0E3GSF2_CLOSL</name>
<evidence type="ECO:0008006" key="3">
    <source>
        <dbReference type="Google" id="ProtNLM"/>
    </source>
</evidence>
<dbReference type="Proteomes" id="UP000033115">
    <property type="component" value="Chromosome"/>
</dbReference>
<keyword evidence="2" id="KW-1185">Reference proteome</keyword>
<sequence length="193" mass="22109">MAIENFKEIEDYFTTNKDSEDVKNFRSSILNVDNVKSFLENNEDGKKYINSYADTRVSKGIETFKQNNLQKLINDEIAKRNPSTDPKDKALADLQKEMERMKAESARKDLTNKALKVAQEKKIPSDLINFFVGQDEESTKNNLSVLEKALETYSQKAKEEILKSGSYTPPKSNNITTQEQAENEIYKYFGLGK</sequence>
<protein>
    <recommendedName>
        <fullName evidence="3">DUF4355 domain-containing protein</fullName>
    </recommendedName>
</protein>
<gene>
    <name evidence="1" type="ORF">CSCA_4841</name>
</gene>
<organism evidence="1 2">
    <name type="scientific">Clostridium scatologenes</name>
    <dbReference type="NCBI Taxonomy" id="1548"/>
    <lineage>
        <taxon>Bacteria</taxon>
        <taxon>Bacillati</taxon>
        <taxon>Bacillota</taxon>
        <taxon>Clostridia</taxon>
        <taxon>Eubacteriales</taxon>
        <taxon>Clostridiaceae</taxon>
        <taxon>Clostridium</taxon>
    </lineage>
</organism>
<accession>A0A0E3GSF2</accession>
<dbReference type="Pfam" id="PF14265">
    <property type="entry name" value="DUF4355"/>
    <property type="match status" value="1"/>
</dbReference>